<gene>
    <name evidence="2" type="ORF">BT67DRAFT_124721</name>
</gene>
<feature type="region of interest" description="Disordered" evidence="1">
    <location>
        <begin position="85"/>
        <end position="111"/>
    </location>
</feature>
<feature type="region of interest" description="Disordered" evidence="1">
    <location>
        <begin position="134"/>
        <end position="185"/>
    </location>
</feature>
<dbReference type="Proteomes" id="UP001304895">
    <property type="component" value="Unassembled WGS sequence"/>
</dbReference>
<accession>A0AAN6URJ1</accession>
<name>A0AAN6URJ1_9PEZI</name>
<proteinExistence type="predicted"/>
<reference evidence="2" key="2">
    <citation type="submission" date="2023-05" db="EMBL/GenBank/DDBJ databases">
        <authorList>
            <consortium name="Lawrence Berkeley National Laboratory"/>
            <person name="Steindorff A."/>
            <person name="Hensen N."/>
            <person name="Bonometti L."/>
            <person name="Westerberg I."/>
            <person name="Brannstrom I.O."/>
            <person name="Guillou S."/>
            <person name="Cros-Aarteil S."/>
            <person name="Calhoun S."/>
            <person name="Haridas S."/>
            <person name="Kuo A."/>
            <person name="Mondo S."/>
            <person name="Pangilinan J."/>
            <person name="Riley R."/>
            <person name="Labutti K."/>
            <person name="Andreopoulos B."/>
            <person name="Lipzen A."/>
            <person name="Chen C."/>
            <person name="Yanf M."/>
            <person name="Daum C."/>
            <person name="Ng V."/>
            <person name="Clum A."/>
            <person name="Ohm R."/>
            <person name="Martin F."/>
            <person name="Silar P."/>
            <person name="Natvig D."/>
            <person name="Lalanne C."/>
            <person name="Gautier V."/>
            <person name="Ament-Velasquez S.L."/>
            <person name="Kruys A."/>
            <person name="Hutchinson M.I."/>
            <person name="Powell A.J."/>
            <person name="Barry K."/>
            <person name="Miller A.N."/>
            <person name="Grigoriev I.V."/>
            <person name="Debuchy R."/>
            <person name="Gladieux P."/>
            <person name="Thoren M.H."/>
            <person name="Johannesson H."/>
        </authorList>
    </citation>
    <scope>NUCLEOTIDE SEQUENCE</scope>
    <source>
        <strain evidence="2">CBS 123565</strain>
    </source>
</reference>
<dbReference type="EMBL" id="MU853402">
    <property type="protein sequence ID" value="KAK4137892.1"/>
    <property type="molecule type" value="Genomic_DNA"/>
</dbReference>
<evidence type="ECO:0000313" key="2">
    <source>
        <dbReference type="EMBL" id="KAK4137892.1"/>
    </source>
</evidence>
<organism evidence="2 3">
    <name type="scientific">Trichocladium antarcticum</name>
    <dbReference type="NCBI Taxonomy" id="1450529"/>
    <lineage>
        <taxon>Eukaryota</taxon>
        <taxon>Fungi</taxon>
        <taxon>Dikarya</taxon>
        <taxon>Ascomycota</taxon>
        <taxon>Pezizomycotina</taxon>
        <taxon>Sordariomycetes</taxon>
        <taxon>Sordariomycetidae</taxon>
        <taxon>Sordariales</taxon>
        <taxon>Chaetomiaceae</taxon>
        <taxon>Trichocladium</taxon>
    </lineage>
</organism>
<evidence type="ECO:0000313" key="3">
    <source>
        <dbReference type="Proteomes" id="UP001304895"/>
    </source>
</evidence>
<evidence type="ECO:0000256" key="1">
    <source>
        <dbReference type="SAM" id="MobiDB-lite"/>
    </source>
</evidence>
<protein>
    <submittedName>
        <fullName evidence="2">Uncharacterized protein</fullName>
    </submittedName>
</protein>
<keyword evidence="3" id="KW-1185">Reference proteome</keyword>
<dbReference type="AlphaFoldDB" id="A0AAN6URJ1"/>
<sequence>MRPNWPTRFPNQDAPLACEPAKLSQAVHRLECFKEPPTYMALGVKVHFISRPCLPEQHKEGLKEEGRLEGGYRTARPTIGVVWRLGKGRKPASQQARNPEAGSRKPTNINTKLQWNLGRIAGCPTDRAQGRLSMDCTRVEVPEDQNTSRPRRRAPKLTPPTHHRSRPTPRTQSAASSAPPFAELR</sequence>
<feature type="compositionally biased region" description="Basic residues" evidence="1">
    <location>
        <begin position="149"/>
        <end position="167"/>
    </location>
</feature>
<reference evidence="2" key="1">
    <citation type="journal article" date="2023" name="Mol. Phylogenet. Evol.">
        <title>Genome-scale phylogeny and comparative genomics of the fungal order Sordariales.</title>
        <authorList>
            <person name="Hensen N."/>
            <person name="Bonometti L."/>
            <person name="Westerberg I."/>
            <person name="Brannstrom I.O."/>
            <person name="Guillou S."/>
            <person name="Cros-Aarteil S."/>
            <person name="Calhoun S."/>
            <person name="Haridas S."/>
            <person name="Kuo A."/>
            <person name="Mondo S."/>
            <person name="Pangilinan J."/>
            <person name="Riley R."/>
            <person name="LaButti K."/>
            <person name="Andreopoulos B."/>
            <person name="Lipzen A."/>
            <person name="Chen C."/>
            <person name="Yan M."/>
            <person name="Daum C."/>
            <person name="Ng V."/>
            <person name="Clum A."/>
            <person name="Steindorff A."/>
            <person name="Ohm R.A."/>
            <person name="Martin F."/>
            <person name="Silar P."/>
            <person name="Natvig D.O."/>
            <person name="Lalanne C."/>
            <person name="Gautier V."/>
            <person name="Ament-Velasquez S.L."/>
            <person name="Kruys A."/>
            <person name="Hutchinson M.I."/>
            <person name="Powell A.J."/>
            <person name="Barry K."/>
            <person name="Miller A.N."/>
            <person name="Grigoriev I.V."/>
            <person name="Debuchy R."/>
            <person name="Gladieux P."/>
            <person name="Hiltunen Thoren M."/>
            <person name="Johannesson H."/>
        </authorList>
    </citation>
    <scope>NUCLEOTIDE SEQUENCE</scope>
    <source>
        <strain evidence="2">CBS 123565</strain>
    </source>
</reference>
<comment type="caution">
    <text evidence="2">The sequence shown here is derived from an EMBL/GenBank/DDBJ whole genome shotgun (WGS) entry which is preliminary data.</text>
</comment>